<keyword evidence="2" id="KW-0813">Transport</keyword>
<keyword evidence="11" id="KW-1185">Reference proteome</keyword>
<dbReference type="SUPFAM" id="SSF56300">
    <property type="entry name" value="Metallo-dependent phosphatases"/>
    <property type="match status" value="1"/>
</dbReference>
<comment type="subcellular location">
    <subcellularLocation>
        <location evidence="1">Membrane</location>
    </subcellularLocation>
</comment>
<dbReference type="InterPro" id="IPR029052">
    <property type="entry name" value="Metallo-depent_PP-like"/>
</dbReference>
<evidence type="ECO:0000259" key="9">
    <source>
        <dbReference type="PROSITE" id="PS51847"/>
    </source>
</evidence>
<evidence type="ECO:0000256" key="4">
    <source>
        <dbReference type="ARBA" id="ARBA00023121"/>
    </source>
</evidence>
<dbReference type="Pfam" id="PF09423">
    <property type="entry name" value="PhoD"/>
    <property type="match status" value="1"/>
</dbReference>
<dbReference type="EMBL" id="CALLCH030000016">
    <property type="protein sequence ID" value="CAI4217633.1"/>
    <property type="molecule type" value="Genomic_DNA"/>
</dbReference>
<evidence type="ECO:0000256" key="6">
    <source>
        <dbReference type="SAM" id="MobiDB-lite"/>
    </source>
</evidence>
<protein>
    <submittedName>
        <fullName evidence="10">Uncharacterized protein</fullName>
    </submittedName>
</protein>
<organism evidence="10 11">
    <name type="scientific">Parascedosporium putredinis</name>
    <dbReference type="NCBI Taxonomy" id="1442378"/>
    <lineage>
        <taxon>Eukaryota</taxon>
        <taxon>Fungi</taxon>
        <taxon>Dikarya</taxon>
        <taxon>Ascomycota</taxon>
        <taxon>Pezizomycotina</taxon>
        <taxon>Sordariomycetes</taxon>
        <taxon>Hypocreomycetidae</taxon>
        <taxon>Microascales</taxon>
        <taxon>Microascaceae</taxon>
        <taxon>Parascedosporium</taxon>
    </lineage>
</organism>
<dbReference type="InterPro" id="IPR018946">
    <property type="entry name" value="PhoD-like_MPP"/>
</dbReference>
<dbReference type="InterPro" id="IPR035892">
    <property type="entry name" value="C2_domain_sf"/>
</dbReference>
<dbReference type="Gene3D" id="2.60.40.150">
    <property type="entry name" value="C2 domain"/>
    <property type="match status" value="1"/>
</dbReference>
<feature type="compositionally biased region" description="Basic residues" evidence="6">
    <location>
        <begin position="716"/>
        <end position="725"/>
    </location>
</feature>
<feature type="compositionally biased region" description="Low complexity" evidence="6">
    <location>
        <begin position="650"/>
        <end position="671"/>
    </location>
</feature>
<name>A0A9P1MEC4_9PEZI</name>
<feature type="compositionally biased region" description="Basic and acidic residues" evidence="6">
    <location>
        <begin position="1288"/>
        <end position="1321"/>
    </location>
</feature>
<dbReference type="SUPFAM" id="SSF49562">
    <property type="entry name" value="C2 domain (Calcium/lipid-binding domain, CaLB)"/>
    <property type="match status" value="1"/>
</dbReference>
<feature type="region of interest" description="Disordered" evidence="6">
    <location>
        <begin position="1264"/>
        <end position="1283"/>
    </location>
</feature>
<evidence type="ECO:0000256" key="2">
    <source>
        <dbReference type="ARBA" id="ARBA00022448"/>
    </source>
</evidence>
<sequence>MEALKHSVQPLGAQIHAWGGLGDPWDRSVILWTRIAPTAESDAGEASVQGTVPLYSHDTETYIKADPNPICVEWKVYADKGGKQSDRVVSRGKAYTTSDIDYTVKVEAEGLKPFTSYFYQFSVCDSENKSPVGRMKTAPRDNDKVDKIDFAVFSCGNYPSGYFNAYGNAARKDNHDFVIHLGDYIYENKAGGERAHEPANLLFSLHDYRTRHGQYRADPDLQLLAQNYAWIPTWDDHEIANNGYRDGFSALNNTEESFLNDGPRITVDTRKFTRQTDLDDNLRIWRSFKMGKLLDLVILDTRNYDRSITSLGWNDNYIDIIHDDPSRTLMGGRQENWFYRSLSESQERGAAWRIVGNQIIFSRLFENDSGGMSGDNWNGYIANRNRTLKHLYDHNIGNNIFLAGDSHQNWVSDLAWLGTKDYDMQTGEGAIGVEFAGTAVSSSGQKGPIEPNAGNYSRGMIGRNEEMMWQEGYYRGYFRLSITPKEVESGAVKFGEVKHTNLTLDTETKQWKVVGSNERITKLFDMLQQEEMEDRAARRAYGGPYTAKHPVPTVQGYREHRAELQERDRQQSYEQYAQGENPEDDQHDDEQPSRPRRAYESVKAIAKNEDRSSEGHDKEPYPTTNRNWADRPKQSAEARENGAASNGPVTSANGTANGAANGSANGSANGHASHDPNEQTRPGTGTSTEDHSSKKNKTQSATEQAASAINPMDKRKAMKKTKRHGGGRDVTDPVTHLPVTIHDMTDQDLASTRENMPAAGSTERNTMDGEAKSPSNCVAISTSCAARTAACARCSPPDKNALKNELRGVVFGWLFITTVLAGIAATVYLCVTQVSGWLGQRVESIFEDQVWAASRDEEERINESEVELPESVGWLNSLLAAVWPLINPDLFTSLADTLEDVMQASLPKVIRMVSVDDLGQGSESIRILGLKWLPTGAAGQSVDADGQLTKGNDDHANPGESQIEKARSHDGGEAEEGDFVNLELAFAYRARSSGKSIKSKAGNAHLYLKFYLPGGIALPVWVELRGIIGIMRLRLQLTPDPPFFSLCTLTFLGQPRADLSCIPISKHSLNIMDVPLISNFVQSSIDAALAEYVAPKSLALDLKQMLMGDDFKKDTLALGVVLIYIKRARGFKEGDGGIGPIDGSSDTYVTVSWGKFGKPAASTRIIVNGQKPNWNEWASIIVTPEELNAEETLRLQIWDSDKFTADDDLGRVELSLKDIMRAKNTKNKMCDREDRLRGDDPDEEMPGTLSWSVGYFGKTRIQRDQLDRQTAHPAIRSTQQLDEWAEESATKKLRESSSAHEAHSDERRQQTIQDYKEREDEMIISAPPRRATPAAC</sequence>
<feature type="region of interest" description="Disordered" evidence="6">
    <location>
        <begin position="1288"/>
        <end position="1336"/>
    </location>
</feature>
<feature type="compositionally biased region" description="Polar residues" evidence="6">
    <location>
        <begin position="698"/>
        <end position="707"/>
    </location>
</feature>
<proteinExistence type="predicted"/>
<keyword evidence="3" id="KW-0445">Lipid transport</keyword>
<dbReference type="GO" id="GO:0006869">
    <property type="term" value="P:lipid transport"/>
    <property type="evidence" value="ECO:0007669"/>
    <property type="project" value="UniProtKB-KW"/>
</dbReference>
<comment type="caution">
    <text evidence="10">The sequence shown here is derived from an EMBL/GenBank/DDBJ whole genome shotgun (WGS) entry which is preliminary data.</text>
</comment>
<dbReference type="PROSITE" id="PS50004">
    <property type="entry name" value="C2"/>
    <property type="match status" value="1"/>
</dbReference>
<dbReference type="OrthoDB" id="9992270at2759"/>
<evidence type="ECO:0000256" key="5">
    <source>
        <dbReference type="ARBA" id="ARBA00023136"/>
    </source>
</evidence>
<dbReference type="Gene3D" id="3.60.21.70">
    <property type="entry name" value="PhoD-like phosphatase"/>
    <property type="match status" value="1"/>
</dbReference>
<feature type="region of interest" description="Disordered" evidence="6">
    <location>
        <begin position="564"/>
        <end position="734"/>
    </location>
</feature>
<dbReference type="SMART" id="SM00239">
    <property type="entry name" value="C2"/>
    <property type="match status" value="1"/>
</dbReference>
<dbReference type="Pfam" id="PF16655">
    <property type="entry name" value="PhoD_N"/>
    <property type="match status" value="1"/>
</dbReference>
<feature type="region of interest" description="Disordered" evidence="6">
    <location>
        <begin position="1229"/>
        <end position="1249"/>
    </location>
</feature>
<evidence type="ECO:0000313" key="11">
    <source>
        <dbReference type="Proteomes" id="UP000838763"/>
    </source>
</evidence>
<dbReference type="InterPro" id="IPR000008">
    <property type="entry name" value="C2_dom"/>
</dbReference>
<dbReference type="InterPro" id="IPR038607">
    <property type="entry name" value="PhoD-like_sf"/>
</dbReference>
<feature type="domain" description="C2" evidence="8">
    <location>
        <begin position="1101"/>
        <end position="1229"/>
    </location>
</feature>
<feature type="transmembrane region" description="Helical" evidence="7">
    <location>
        <begin position="810"/>
        <end position="831"/>
    </location>
</feature>
<evidence type="ECO:0000259" key="8">
    <source>
        <dbReference type="PROSITE" id="PS50004"/>
    </source>
</evidence>
<dbReference type="Pfam" id="PF25669">
    <property type="entry name" value="SMP_MUG190-like"/>
    <property type="match status" value="1"/>
</dbReference>
<dbReference type="PANTHER" id="PTHR47348">
    <property type="entry name" value="MEIOTICALLY UP-REGULATED GENE 190 PROTEIN"/>
    <property type="match status" value="1"/>
</dbReference>
<dbReference type="CDD" id="cd21676">
    <property type="entry name" value="SMP_Mug190"/>
    <property type="match status" value="1"/>
</dbReference>
<dbReference type="GO" id="GO:0016020">
    <property type="term" value="C:membrane"/>
    <property type="evidence" value="ECO:0007669"/>
    <property type="project" value="UniProtKB-SubCell"/>
</dbReference>
<keyword evidence="7" id="KW-0812">Transmembrane</keyword>
<dbReference type="Gene3D" id="2.60.40.380">
    <property type="entry name" value="Purple acid phosphatase-like, N-terminal"/>
    <property type="match status" value="1"/>
</dbReference>
<evidence type="ECO:0000256" key="1">
    <source>
        <dbReference type="ARBA" id="ARBA00004370"/>
    </source>
</evidence>
<feature type="compositionally biased region" description="Basic and acidic residues" evidence="6">
    <location>
        <begin position="1229"/>
        <end position="1239"/>
    </location>
</feature>
<accession>A0A9P1MEC4</accession>
<feature type="region of interest" description="Disordered" evidence="6">
    <location>
        <begin position="942"/>
        <end position="974"/>
    </location>
</feature>
<feature type="domain" description="SMP-LTD" evidence="9">
    <location>
        <begin position="868"/>
        <end position="1103"/>
    </location>
</feature>
<gene>
    <name evidence="10" type="ORF">PPNO1_LOCUS7238</name>
</gene>
<evidence type="ECO:0000256" key="3">
    <source>
        <dbReference type="ARBA" id="ARBA00023055"/>
    </source>
</evidence>
<feature type="compositionally biased region" description="Basic and acidic residues" evidence="6">
    <location>
        <begin position="951"/>
        <end position="972"/>
    </location>
</feature>
<keyword evidence="4" id="KW-0446">Lipid-binding</keyword>
<evidence type="ECO:0000313" key="10">
    <source>
        <dbReference type="EMBL" id="CAI4217633.1"/>
    </source>
</evidence>
<dbReference type="InterPro" id="IPR031468">
    <property type="entry name" value="SMP_LBD"/>
</dbReference>
<reference evidence="10" key="1">
    <citation type="submission" date="2022-11" db="EMBL/GenBank/DDBJ databases">
        <authorList>
            <person name="Scott C."/>
            <person name="Bruce N."/>
        </authorList>
    </citation>
    <scope>NUCLEOTIDE SEQUENCE</scope>
</reference>
<feature type="compositionally biased region" description="Basic and acidic residues" evidence="6">
    <location>
        <begin position="589"/>
        <end position="620"/>
    </location>
</feature>
<keyword evidence="5 7" id="KW-0472">Membrane</keyword>
<dbReference type="Proteomes" id="UP000838763">
    <property type="component" value="Unassembled WGS sequence"/>
</dbReference>
<dbReference type="Pfam" id="PF00168">
    <property type="entry name" value="C2"/>
    <property type="match status" value="1"/>
</dbReference>
<dbReference type="PANTHER" id="PTHR47348:SF2">
    <property type="entry name" value="MEIOTICALLY UP-REGULATED 190 PROTEIN"/>
    <property type="match status" value="1"/>
</dbReference>
<dbReference type="InterPro" id="IPR032093">
    <property type="entry name" value="PhoD_N"/>
</dbReference>
<feature type="compositionally biased region" description="Basic and acidic residues" evidence="6">
    <location>
        <begin position="628"/>
        <end position="640"/>
    </location>
</feature>
<dbReference type="GO" id="GO:0008289">
    <property type="term" value="F:lipid binding"/>
    <property type="evidence" value="ECO:0007669"/>
    <property type="project" value="UniProtKB-KW"/>
</dbReference>
<keyword evidence="7" id="KW-1133">Transmembrane helix</keyword>
<evidence type="ECO:0000256" key="7">
    <source>
        <dbReference type="SAM" id="Phobius"/>
    </source>
</evidence>
<dbReference type="CDD" id="cd07389">
    <property type="entry name" value="MPP_PhoD"/>
    <property type="match status" value="1"/>
</dbReference>
<dbReference type="PROSITE" id="PS51847">
    <property type="entry name" value="SMP"/>
    <property type="match status" value="1"/>
</dbReference>